<protein>
    <submittedName>
        <fullName evidence="1">Uncharacterized protein</fullName>
    </submittedName>
</protein>
<dbReference type="EMBL" id="MU273581">
    <property type="protein sequence ID" value="KAI0031398.1"/>
    <property type="molecule type" value="Genomic_DNA"/>
</dbReference>
<comment type="caution">
    <text evidence="1">The sequence shown here is derived from an EMBL/GenBank/DDBJ whole genome shotgun (WGS) entry which is preliminary data.</text>
</comment>
<dbReference type="Proteomes" id="UP000814128">
    <property type="component" value="Unassembled WGS sequence"/>
</dbReference>
<sequence length="601" mass="63396">MPASFCSRLLIALSDFIHALALGGDSLFKFYKECSALMAELQHASSRGLLQPEDISLLSAIKTVASASVQMEIESEESLCAMLEDMALSPSGDFEITISRWFSSHCHDPYPTKADKEHISQLTGASLKRIDSWMANARKSTGWTTLCQGLFSGSRSATVRASRCVYLGDSNAGDVSPEVAYALLVVKANAERLVFDAEKRVIERIGCQSITALFGDDASSKSGADEYESLQKRGNTCCQSTDAGPSAILSDSSDTSCASEDEEDTTPPPPVAGSKRQRTDGFVVSKRPRTQRASSNPSHCNYLSSVSSNPRRSSMPTTSLQASPLKTSDCTITLSNGASCSSTDLINISPPIVAGLPMSLKRPALDVVEGIPRSKRQRALSVLPQSSNETKAFSSGLAVLQSLDCLPDLSGIPCGPDISGWCSSLSVSGSGCGQSFGIARLDNPSGSAGSVSKPSVTRHCSSPDSTLPMLFGDTVGSDDDLTSFHGPNFINLLDPFSMSLPSFAPPPTSDLTVLPGQDMKDVWDFALDDGFLQLLNAPSLQFDALSNVEPILPSTPAALSSSVSDSSSEVVTPKSDFAQLQSGGESSDIVAEIARICATAC</sequence>
<organism evidence="1 2">
    <name type="scientific">Vararia minispora EC-137</name>
    <dbReference type="NCBI Taxonomy" id="1314806"/>
    <lineage>
        <taxon>Eukaryota</taxon>
        <taxon>Fungi</taxon>
        <taxon>Dikarya</taxon>
        <taxon>Basidiomycota</taxon>
        <taxon>Agaricomycotina</taxon>
        <taxon>Agaricomycetes</taxon>
        <taxon>Russulales</taxon>
        <taxon>Lachnocladiaceae</taxon>
        <taxon>Vararia</taxon>
    </lineage>
</organism>
<proteinExistence type="predicted"/>
<keyword evidence="2" id="KW-1185">Reference proteome</keyword>
<accession>A0ACB8QII4</accession>
<reference evidence="1" key="2">
    <citation type="journal article" date="2022" name="New Phytol.">
        <title>Evolutionary transition to the ectomycorrhizal habit in the genomes of a hyperdiverse lineage of mushroom-forming fungi.</title>
        <authorList>
            <person name="Looney B."/>
            <person name="Miyauchi S."/>
            <person name="Morin E."/>
            <person name="Drula E."/>
            <person name="Courty P.E."/>
            <person name="Kohler A."/>
            <person name="Kuo A."/>
            <person name="LaButti K."/>
            <person name="Pangilinan J."/>
            <person name="Lipzen A."/>
            <person name="Riley R."/>
            <person name="Andreopoulos W."/>
            <person name="He G."/>
            <person name="Johnson J."/>
            <person name="Nolan M."/>
            <person name="Tritt A."/>
            <person name="Barry K.W."/>
            <person name="Grigoriev I.V."/>
            <person name="Nagy L.G."/>
            <person name="Hibbett D."/>
            <person name="Henrissat B."/>
            <person name="Matheny P.B."/>
            <person name="Labbe J."/>
            <person name="Martin F.M."/>
        </authorList>
    </citation>
    <scope>NUCLEOTIDE SEQUENCE</scope>
    <source>
        <strain evidence="1">EC-137</strain>
    </source>
</reference>
<evidence type="ECO:0000313" key="1">
    <source>
        <dbReference type="EMBL" id="KAI0031398.1"/>
    </source>
</evidence>
<gene>
    <name evidence="1" type="ORF">K488DRAFT_71414</name>
</gene>
<name>A0ACB8QII4_9AGAM</name>
<reference evidence="1" key="1">
    <citation type="submission" date="2021-02" db="EMBL/GenBank/DDBJ databases">
        <authorList>
            <consortium name="DOE Joint Genome Institute"/>
            <person name="Ahrendt S."/>
            <person name="Looney B.P."/>
            <person name="Miyauchi S."/>
            <person name="Morin E."/>
            <person name="Drula E."/>
            <person name="Courty P.E."/>
            <person name="Chicoki N."/>
            <person name="Fauchery L."/>
            <person name="Kohler A."/>
            <person name="Kuo A."/>
            <person name="Labutti K."/>
            <person name="Pangilinan J."/>
            <person name="Lipzen A."/>
            <person name="Riley R."/>
            <person name="Andreopoulos W."/>
            <person name="He G."/>
            <person name="Johnson J."/>
            <person name="Barry K.W."/>
            <person name="Grigoriev I.V."/>
            <person name="Nagy L."/>
            <person name="Hibbett D."/>
            <person name="Henrissat B."/>
            <person name="Matheny P.B."/>
            <person name="Labbe J."/>
            <person name="Martin F."/>
        </authorList>
    </citation>
    <scope>NUCLEOTIDE SEQUENCE</scope>
    <source>
        <strain evidence="1">EC-137</strain>
    </source>
</reference>
<evidence type="ECO:0000313" key="2">
    <source>
        <dbReference type="Proteomes" id="UP000814128"/>
    </source>
</evidence>